<organism evidence="1 2">
    <name type="scientific">Ignelater luminosus</name>
    <name type="common">Cucubano</name>
    <name type="synonym">Pyrophorus luminosus</name>
    <dbReference type="NCBI Taxonomy" id="2038154"/>
    <lineage>
        <taxon>Eukaryota</taxon>
        <taxon>Metazoa</taxon>
        <taxon>Ecdysozoa</taxon>
        <taxon>Arthropoda</taxon>
        <taxon>Hexapoda</taxon>
        <taxon>Insecta</taxon>
        <taxon>Pterygota</taxon>
        <taxon>Neoptera</taxon>
        <taxon>Endopterygota</taxon>
        <taxon>Coleoptera</taxon>
        <taxon>Polyphaga</taxon>
        <taxon>Elateriformia</taxon>
        <taxon>Elateroidea</taxon>
        <taxon>Elateridae</taxon>
        <taxon>Agrypninae</taxon>
        <taxon>Pyrophorini</taxon>
        <taxon>Ignelater</taxon>
    </lineage>
</organism>
<evidence type="ECO:0000313" key="2">
    <source>
        <dbReference type="Proteomes" id="UP000801492"/>
    </source>
</evidence>
<protein>
    <submittedName>
        <fullName evidence="1">Uncharacterized protein</fullName>
    </submittedName>
</protein>
<keyword evidence="2" id="KW-1185">Reference proteome</keyword>
<name>A0A8K0GK26_IGNLU</name>
<accession>A0A8K0GK26</accession>
<sequence length="181" mass="21178">MKILRSTEIRISEMESDGKEPKKMQLIIIGSDKSIEDPNCISDLIEFASHYNTALKERFEQNFQEVQNLAEEMNIDKGFLNKRKRRGKIIEIDETQDEGSNLTLEELFKIQIYGVLDTLLSQIDWRYQKMETICDDFCFLYGSSLQYMSVDDLKKSAADLPIKYSKDLKNYKFTCKIESLK</sequence>
<proteinExistence type="predicted"/>
<reference evidence="1" key="1">
    <citation type="submission" date="2019-08" db="EMBL/GenBank/DDBJ databases">
        <title>The genome of the North American firefly Photinus pyralis.</title>
        <authorList>
            <consortium name="Photinus pyralis genome working group"/>
            <person name="Fallon T.R."/>
            <person name="Sander Lower S.E."/>
            <person name="Weng J.-K."/>
        </authorList>
    </citation>
    <scope>NUCLEOTIDE SEQUENCE</scope>
    <source>
        <strain evidence="1">TRF0915ILg1</strain>
        <tissue evidence="1">Whole body</tissue>
    </source>
</reference>
<gene>
    <name evidence="1" type="ORF">ILUMI_01631</name>
</gene>
<dbReference type="OrthoDB" id="6735939at2759"/>
<dbReference type="EMBL" id="VTPC01000743">
    <property type="protein sequence ID" value="KAF2904542.1"/>
    <property type="molecule type" value="Genomic_DNA"/>
</dbReference>
<dbReference type="AlphaFoldDB" id="A0A8K0GK26"/>
<comment type="caution">
    <text evidence="1">The sequence shown here is derived from an EMBL/GenBank/DDBJ whole genome shotgun (WGS) entry which is preliminary data.</text>
</comment>
<evidence type="ECO:0000313" key="1">
    <source>
        <dbReference type="EMBL" id="KAF2904542.1"/>
    </source>
</evidence>
<dbReference type="Proteomes" id="UP000801492">
    <property type="component" value="Unassembled WGS sequence"/>
</dbReference>